<dbReference type="AlphaFoldDB" id="A0A9P6JCF4"/>
<accession>A0A9P6JCF4</accession>
<dbReference type="OrthoDB" id="509690at2759"/>
<protein>
    <submittedName>
        <fullName evidence="1">Uncharacterized protein</fullName>
    </submittedName>
</protein>
<dbReference type="InterPro" id="IPR011050">
    <property type="entry name" value="Pectin_lyase_fold/virulence"/>
</dbReference>
<dbReference type="Proteomes" id="UP000738359">
    <property type="component" value="Unassembled WGS sequence"/>
</dbReference>
<dbReference type="SUPFAM" id="SSF51126">
    <property type="entry name" value="Pectin lyase-like"/>
    <property type="match status" value="1"/>
</dbReference>
<keyword evidence="2" id="KW-1185">Reference proteome</keyword>
<dbReference type="InterPro" id="IPR012334">
    <property type="entry name" value="Pectin_lyas_fold"/>
</dbReference>
<proteinExistence type="predicted"/>
<evidence type="ECO:0000313" key="2">
    <source>
        <dbReference type="Proteomes" id="UP000738359"/>
    </source>
</evidence>
<dbReference type="EMBL" id="JAAAHY010000120">
    <property type="protein sequence ID" value="KAF9966868.1"/>
    <property type="molecule type" value="Genomic_DNA"/>
</dbReference>
<comment type="caution">
    <text evidence="1">The sequence shown here is derived from an EMBL/GenBank/DDBJ whole genome shotgun (WGS) entry which is preliminary data.</text>
</comment>
<organism evidence="1 2">
    <name type="scientific">Mortierella alpina</name>
    <name type="common">Oleaginous fungus</name>
    <name type="synonym">Mortierella renispora</name>
    <dbReference type="NCBI Taxonomy" id="64518"/>
    <lineage>
        <taxon>Eukaryota</taxon>
        <taxon>Fungi</taxon>
        <taxon>Fungi incertae sedis</taxon>
        <taxon>Mucoromycota</taxon>
        <taxon>Mortierellomycotina</taxon>
        <taxon>Mortierellomycetes</taxon>
        <taxon>Mortierellales</taxon>
        <taxon>Mortierellaceae</taxon>
        <taxon>Mortierella</taxon>
    </lineage>
</organism>
<sequence length="278" mass="31007">MVDVMAVLEPSKLPDDAARIQDAINRVENLPMEYSRKHNTLLRGAVLLKKGEYRVTGSLDINQSGVVLRGEGSKPDGTVIKSIKAVHGSLINITGHMVSTEGPQSLEIKGDNIVVERPGSQQWVSEIRMGSNPPEHDPYTSYEWDATLFTFRFERTIVEIDHNSDTITVDIPMIMSFGPKYGPGRIYPFVHKYNTISDVGIENLRLIGNMDLHHPKTQQQTVPAINIDNTIHDWVSDVVAETFAGGIQASRWSRFITIQNCEVRGLNGFVLQGQMGLR</sequence>
<evidence type="ECO:0000313" key="1">
    <source>
        <dbReference type="EMBL" id="KAF9966868.1"/>
    </source>
</evidence>
<dbReference type="Gene3D" id="2.160.20.10">
    <property type="entry name" value="Single-stranded right-handed beta-helix, Pectin lyase-like"/>
    <property type="match status" value="2"/>
</dbReference>
<gene>
    <name evidence="1" type="ORF">BGZ70_000979</name>
</gene>
<reference evidence="1" key="1">
    <citation type="journal article" date="2020" name="Fungal Divers.">
        <title>Resolving the Mortierellaceae phylogeny through synthesis of multi-gene phylogenetics and phylogenomics.</title>
        <authorList>
            <person name="Vandepol N."/>
            <person name="Liber J."/>
            <person name="Desiro A."/>
            <person name="Na H."/>
            <person name="Kennedy M."/>
            <person name="Barry K."/>
            <person name="Grigoriev I.V."/>
            <person name="Miller A.N."/>
            <person name="O'Donnell K."/>
            <person name="Stajich J.E."/>
            <person name="Bonito G."/>
        </authorList>
    </citation>
    <scope>NUCLEOTIDE SEQUENCE</scope>
    <source>
        <strain evidence="1">CK1249</strain>
    </source>
</reference>
<name>A0A9P6JCF4_MORAP</name>